<evidence type="ECO:0000259" key="4">
    <source>
        <dbReference type="PROSITE" id="PS50850"/>
    </source>
</evidence>
<feature type="transmembrane region" description="Helical" evidence="3">
    <location>
        <begin position="374"/>
        <end position="397"/>
    </location>
</feature>
<feature type="transmembrane region" description="Helical" evidence="3">
    <location>
        <begin position="249"/>
        <end position="271"/>
    </location>
</feature>
<reference evidence="5 6" key="1">
    <citation type="submission" date="2020-01" db="EMBL/GenBank/DDBJ databases">
        <title>Draft genome sequence of Aspergillus udagawae IFM 53868.</title>
        <authorList>
            <person name="Takahashi H."/>
            <person name="Yaguchi T."/>
        </authorList>
    </citation>
    <scope>NUCLEOTIDE SEQUENCE [LARGE SCALE GENOMIC DNA]</scope>
    <source>
        <strain evidence="5 6">IFM 53868</strain>
    </source>
</reference>
<feature type="transmembrane region" description="Helical" evidence="3">
    <location>
        <begin position="315"/>
        <end position="333"/>
    </location>
</feature>
<evidence type="ECO:0000256" key="2">
    <source>
        <dbReference type="ARBA" id="ARBA00006727"/>
    </source>
</evidence>
<keyword evidence="6" id="KW-1185">Reference proteome</keyword>
<keyword evidence="3" id="KW-0472">Membrane</keyword>
<evidence type="ECO:0000256" key="3">
    <source>
        <dbReference type="SAM" id="Phobius"/>
    </source>
</evidence>
<feature type="transmembrane region" description="Helical" evidence="3">
    <location>
        <begin position="204"/>
        <end position="228"/>
    </location>
</feature>
<feature type="transmembrane region" description="Helical" evidence="3">
    <location>
        <begin position="339"/>
        <end position="362"/>
    </location>
</feature>
<feature type="domain" description="Major facilitator superfamily (MFS) profile" evidence="4">
    <location>
        <begin position="44"/>
        <end position="435"/>
    </location>
</feature>
<protein>
    <submittedName>
        <fullName evidence="5">Monocarboxylate transporter 1</fullName>
    </submittedName>
</protein>
<dbReference type="PANTHER" id="PTHR11360:SF319">
    <property type="entry name" value="MAJOR FACILITATOR SUPERFAMILY (MFS) PROFILE DOMAIN-CONTAINING PROTEIN"/>
    <property type="match status" value="1"/>
</dbReference>
<feature type="transmembrane region" description="Helical" evidence="3">
    <location>
        <begin position="173"/>
        <end position="192"/>
    </location>
</feature>
<evidence type="ECO:0000256" key="1">
    <source>
        <dbReference type="ARBA" id="ARBA00004141"/>
    </source>
</evidence>
<sequence>MSNVEIFSTKDTQHAQHVENPMVDGQDGTLCPPDDVNFPDGGYKAWLTVLGGWLAFISSIGFLSAFSVFQSFYSSTQLPTYSPSDISWIGSLQLFGTFAIGLWSGRLSDKHGPRLPFALGTFFMVFGTMMASISTKYYQFVLSQGLCSSISFGFAFTPALAVQSQWFLKKRGFVVGLVMSGQNVGGVIWPILMDRLIFIHGVSLSWTLRIIGFLQLFIMVAATLMVHARFPDIPRQRIPVKRFLTDKRTAIFTFATLLFFFGIYIPYFYITPYSMMWGASDDYGFYLSSVLNGGAFVGCYIFGVISDSRLGRFNSLLVVSFSCAVTAFSWIGARSPAGVTGWVVIYGFFTGALQALFSPCISELAPEPDLIGTWNGLCIAVASLAVLFTGPIAGALLDKTQGSSYVPMQAFTGAVMAVATAFYFLARIFVSRKARA</sequence>
<feature type="transmembrane region" description="Helical" evidence="3">
    <location>
        <begin position="115"/>
        <end position="134"/>
    </location>
</feature>
<dbReference type="Proteomes" id="UP000465266">
    <property type="component" value="Unassembled WGS sequence"/>
</dbReference>
<dbReference type="PANTHER" id="PTHR11360">
    <property type="entry name" value="MONOCARBOXYLATE TRANSPORTER"/>
    <property type="match status" value="1"/>
</dbReference>
<evidence type="ECO:0000313" key="6">
    <source>
        <dbReference type="Proteomes" id="UP000465266"/>
    </source>
</evidence>
<feature type="transmembrane region" description="Helical" evidence="3">
    <location>
        <begin position="409"/>
        <end position="430"/>
    </location>
</feature>
<dbReference type="PROSITE" id="PS50850">
    <property type="entry name" value="MFS"/>
    <property type="match status" value="1"/>
</dbReference>
<proteinExistence type="inferred from homology"/>
<dbReference type="InterPro" id="IPR020846">
    <property type="entry name" value="MFS_dom"/>
</dbReference>
<dbReference type="Pfam" id="PF07690">
    <property type="entry name" value="MFS_1"/>
    <property type="match status" value="1"/>
</dbReference>
<comment type="similarity">
    <text evidence="2">Belongs to the major facilitator superfamily. Monocarboxylate porter (TC 2.A.1.13) family.</text>
</comment>
<gene>
    <name evidence="5" type="ORF">IFM53868_10995</name>
</gene>
<evidence type="ECO:0000313" key="5">
    <source>
        <dbReference type="EMBL" id="GFG01371.1"/>
    </source>
</evidence>
<dbReference type="SUPFAM" id="SSF103473">
    <property type="entry name" value="MFS general substrate transporter"/>
    <property type="match status" value="1"/>
</dbReference>
<feature type="transmembrane region" description="Helical" evidence="3">
    <location>
        <begin position="86"/>
        <end position="103"/>
    </location>
</feature>
<organism evidence="5 6">
    <name type="scientific">Aspergillus udagawae</name>
    <dbReference type="NCBI Taxonomy" id="91492"/>
    <lineage>
        <taxon>Eukaryota</taxon>
        <taxon>Fungi</taxon>
        <taxon>Dikarya</taxon>
        <taxon>Ascomycota</taxon>
        <taxon>Pezizomycotina</taxon>
        <taxon>Eurotiomycetes</taxon>
        <taxon>Eurotiomycetidae</taxon>
        <taxon>Eurotiales</taxon>
        <taxon>Aspergillaceae</taxon>
        <taxon>Aspergillus</taxon>
        <taxon>Aspergillus subgen. Fumigati</taxon>
    </lineage>
</organism>
<comment type="caution">
    <text evidence="5">The sequence shown here is derived from an EMBL/GenBank/DDBJ whole genome shotgun (WGS) entry which is preliminary data.</text>
</comment>
<feature type="transmembrane region" description="Helical" evidence="3">
    <location>
        <begin position="283"/>
        <end position="303"/>
    </location>
</feature>
<dbReference type="InterPro" id="IPR050327">
    <property type="entry name" value="Proton-linked_MCT"/>
</dbReference>
<name>A0ABQ1BFJ1_9EURO</name>
<feature type="transmembrane region" description="Helical" evidence="3">
    <location>
        <begin position="45"/>
        <end position="66"/>
    </location>
</feature>
<keyword evidence="3" id="KW-1133">Transmembrane helix</keyword>
<keyword evidence="3" id="KW-0812">Transmembrane</keyword>
<feature type="transmembrane region" description="Helical" evidence="3">
    <location>
        <begin position="140"/>
        <end position="161"/>
    </location>
</feature>
<accession>A0ABQ1BFJ1</accession>
<dbReference type="InterPro" id="IPR036259">
    <property type="entry name" value="MFS_trans_sf"/>
</dbReference>
<dbReference type="Gene3D" id="1.20.1250.20">
    <property type="entry name" value="MFS general substrate transporter like domains"/>
    <property type="match status" value="1"/>
</dbReference>
<dbReference type="InterPro" id="IPR011701">
    <property type="entry name" value="MFS"/>
</dbReference>
<comment type="subcellular location">
    <subcellularLocation>
        <location evidence="1">Membrane</location>
        <topology evidence="1">Multi-pass membrane protein</topology>
    </subcellularLocation>
</comment>
<dbReference type="EMBL" id="BLKG01000343">
    <property type="protein sequence ID" value="GFG01371.1"/>
    <property type="molecule type" value="Genomic_DNA"/>
</dbReference>